<dbReference type="AlphaFoldDB" id="A0A9P8HVX1"/>
<dbReference type="PRINTS" id="PR00397">
    <property type="entry name" value="SIROHAEM"/>
</dbReference>
<evidence type="ECO:0000256" key="18">
    <source>
        <dbReference type="ARBA" id="ARBA00051413"/>
    </source>
</evidence>
<evidence type="ECO:0000256" key="20">
    <source>
        <dbReference type="ARBA" id="ARBA00070300"/>
    </source>
</evidence>
<dbReference type="Gene3D" id="1.10.10.1100">
    <property type="entry name" value="BFD-like [2Fe-2S]-binding domain"/>
    <property type="match status" value="1"/>
</dbReference>
<evidence type="ECO:0000259" key="21">
    <source>
        <dbReference type="PROSITE" id="PS51296"/>
    </source>
</evidence>
<dbReference type="SUPFAM" id="SSF56014">
    <property type="entry name" value="Nitrite and sulphite reductase 4Fe-4S domain-like"/>
    <property type="match status" value="1"/>
</dbReference>
<organism evidence="22 23">
    <name type="scientific">Glutinoglossum americanum</name>
    <dbReference type="NCBI Taxonomy" id="1670608"/>
    <lineage>
        <taxon>Eukaryota</taxon>
        <taxon>Fungi</taxon>
        <taxon>Dikarya</taxon>
        <taxon>Ascomycota</taxon>
        <taxon>Pezizomycotina</taxon>
        <taxon>Geoglossomycetes</taxon>
        <taxon>Geoglossales</taxon>
        <taxon>Geoglossaceae</taxon>
        <taxon>Glutinoglossum</taxon>
    </lineage>
</organism>
<evidence type="ECO:0000256" key="16">
    <source>
        <dbReference type="ARBA" id="ARBA00034078"/>
    </source>
</evidence>
<dbReference type="InterPro" id="IPR005117">
    <property type="entry name" value="NiRdtase/SiRdtase_haem-b_fer"/>
</dbReference>
<keyword evidence="6" id="KW-0004">4Fe-4S</keyword>
<dbReference type="GO" id="GO:0008942">
    <property type="term" value="F:nitrite reductase [NAD(P)H] activity"/>
    <property type="evidence" value="ECO:0007669"/>
    <property type="project" value="UniProtKB-EC"/>
</dbReference>
<keyword evidence="11" id="KW-0274">FAD</keyword>
<feature type="domain" description="Rieske" evidence="21">
    <location>
        <begin position="940"/>
        <end position="1044"/>
    </location>
</feature>
<dbReference type="InterPro" id="IPR041854">
    <property type="entry name" value="BFD-like_2Fe2S-bd_dom_sf"/>
</dbReference>
<dbReference type="FunFam" id="1.10.10.1100:FF:000002">
    <property type="entry name" value="Nitrite reductase large subunit"/>
    <property type="match status" value="1"/>
</dbReference>
<dbReference type="InterPro" id="IPR012748">
    <property type="entry name" value="Rieske-like_NirD"/>
</dbReference>
<dbReference type="EMBL" id="JAGHQL010000099">
    <property type="protein sequence ID" value="KAH0538713.1"/>
    <property type="molecule type" value="Genomic_DNA"/>
</dbReference>
<evidence type="ECO:0000256" key="19">
    <source>
        <dbReference type="ARBA" id="ARBA00066907"/>
    </source>
</evidence>
<keyword evidence="7" id="KW-0349">Heme</keyword>
<dbReference type="CDD" id="cd03529">
    <property type="entry name" value="Rieske_NirD"/>
    <property type="match status" value="1"/>
</dbReference>
<comment type="cofactor">
    <cofactor evidence="1">
        <name>siroheme</name>
        <dbReference type="ChEBI" id="CHEBI:60052"/>
    </cofactor>
</comment>
<dbReference type="InterPro" id="IPR045854">
    <property type="entry name" value="NO2/SO3_Rdtase_4Fe4S_sf"/>
</dbReference>
<dbReference type="GO" id="GO:0020037">
    <property type="term" value="F:heme binding"/>
    <property type="evidence" value="ECO:0007669"/>
    <property type="project" value="InterPro"/>
</dbReference>
<dbReference type="SUPFAM" id="SSF55124">
    <property type="entry name" value="Nitrite/Sulfite reductase N-terminal domain-like"/>
    <property type="match status" value="1"/>
</dbReference>
<dbReference type="Pfam" id="PF03460">
    <property type="entry name" value="NIR_SIR_ferr"/>
    <property type="match status" value="1"/>
</dbReference>
<keyword evidence="13" id="KW-0408">Iron</keyword>
<dbReference type="PRINTS" id="PR00368">
    <property type="entry name" value="FADPNR"/>
</dbReference>
<keyword evidence="14" id="KW-0411">Iron-sulfur</keyword>
<keyword evidence="8" id="KW-0285">Flavoprotein</keyword>
<evidence type="ECO:0000256" key="14">
    <source>
        <dbReference type="ARBA" id="ARBA00023014"/>
    </source>
</evidence>
<dbReference type="FunFam" id="3.30.413.10:FF:000007">
    <property type="entry name" value="Nitrite reductase [NAD(P)H] large subunit"/>
    <property type="match status" value="1"/>
</dbReference>
<dbReference type="GO" id="GO:0046872">
    <property type="term" value="F:metal ion binding"/>
    <property type="evidence" value="ECO:0007669"/>
    <property type="project" value="UniProtKB-KW"/>
</dbReference>
<evidence type="ECO:0000256" key="9">
    <source>
        <dbReference type="ARBA" id="ARBA00022714"/>
    </source>
</evidence>
<keyword evidence="12" id="KW-0560">Oxidoreductase</keyword>
<dbReference type="Gene3D" id="3.50.50.60">
    <property type="entry name" value="FAD/NAD(P)-binding domain"/>
    <property type="match status" value="2"/>
</dbReference>
<accession>A0A9P8HVX1</accession>
<comment type="catalytic activity">
    <reaction evidence="18">
        <text>NH4(+) + 3 NADP(+) + 2 H2O = nitrite + 3 NADPH + 5 H(+)</text>
        <dbReference type="Rhea" id="RHEA:24632"/>
        <dbReference type="ChEBI" id="CHEBI:15377"/>
        <dbReference type="ChEBI" id="CHEBI:15378"/>
        <dbReference type="ChEBI" id="CHEBI:16301"/>
        <dbReference type="ChEBI" id="CHEBI:28938"/>
        <dbReference type="ChEBI" id="CHEBI:57783"/>
        <dbReference type="ChEBI" id="CHEBI:58349"/>
        <dbReference type="EC" id="1.7.1.4"/>
    </reaction>
</comment>
<keyword evidence="15" id="KW-0534">Nitrate assimilation</keyword>
<dbReference type="InterPro" id="IPR023753">
    <property type="entry name" value="FAD/NAD-binding_dom"/>
</dbReference>
<dbReference type="OrthoDB" id="432169at2759"/>
<comment type="catalytic activity">
    <reaction evidence="17">
        <text>NH4(+) + 3 NAD(+) + 2 H2O = nitrite + 3 NADH + 5 H(+)</text>
        <dbReference type="Rhea" id="RHEA:24628"/>
        <dbReference type="ChEBI" id="CHEBI:15377"/>
        <dbReference type="ChEBI" id="CHEBI:15378"/>
        <dbReference type="ChEBI" id="CHEBI:16301"/>
        <dbReference type="ChEBI" id="CHEBI:28938"/>
        <dbReference type="ChEBI" id="CHEBI:57540"/>
        <dbReference type="ChEBI" id="CHEBI:57945"/>
        <dbReference type="EC" id="1.7.1.4"/>
    </reaction>
</comment>
<evidence type="ECO:0000256" key="6">
    <source>
        <dbReference type="ARBA" id="ARBA00022485"/>
    </source>
</evidence>
<dbReference type="Pfam" id="PF07992">
    <property type="entry name" value="Pyr_redox_2"/>
    <property type="match status" value="1"/>
</dbReference>
<dbReference type="InterPro" id="IPR036136">
    <property type="entry name" value="Nit/Sulf_reduc_fer-like_dom_sf"/>
</dbReference>
<dbReference type="Pfam" id="PF13806">
    <property type="entry name" value="Rieske_2"/>
    <property type="match status" value="1"/>
</dbReference>
<dbReference type="Gene3D" id="3.30.413.10">
    <property type="entry name" value="Sulfite Reductase Hemoprotein, domain 1"/>
    <property type="match status" value="1"/>
</dbReference>
<dbReference type="PROSITE" id="PS51296">
    <property type="entry name" value="RIESKE"/>
    <property type="match status" value="1"/>
</dbReference>
<name>A0A9P8HVX1_9PEZI</name>
<evidence type="ECO:0000256" key="3">
    <source>
        <dbReference type="ARBA" id="ARBA00001974"/>
    </source>
</evidence>
<evidence type="ECO:0000313" key="23">
    <source>
        <dbReference type="Proteomes" id="UP000698800"/>
    </source>
</evidence>
<gene>
    <name evidence="22" type="ORF">FGG08_004730</name>
</gene>
<evidence type="ECO:0000256" key="13">
    <source>
        <dbReference type="ARBA" id="ARBA00023004"/>
    </source>
</evidence>
<evidence type="ECO:0000256" key="10">
    <source>
        <dbReference type="ARBA" id="ARBA00022723"/>
    </source>
</evidence>
<dbReference type="InterPro" id="IPR052034">
    <property type="entry name" value="NasD-like"/>
</dbReference>
<proteinExistence type="inferred from homology"/>
<dbReference type="PROSITE" id="PS00365">
    <property type="entry name" value="NIR_SIR"/>
    <property type="match status" value="1"/>
</dbReference>
<evidence type="ECO:0000313" key="22">
    <source>
        <dbReference type="EMBL" id="KAH0538713.1"/>
    </source>
</evidence>
<dbReference type="InterPro" id="IPR017941">
    <property type="entry name" value="Rieske_2Fe-2S"/>
</dbReference>
<keyword evidence="23" id="KW-1185">Reference proteome</keyword>
<dbReference type="Pfam" id="PF01077">
    <property type="entry name" value="NIR_SIR"/>
    <property type="match status" value="1"/>
</dbReference>
<evidence type="ECO:0000256" key="17">
    <source>
        <dbReference type="ARBA" id="ARBA00050114"/>
    </source>
</evidence>
<dbReference type="InterPro" id="IPR036188">
    <property type="entry name" value="FAD/NAD-bd_sf"/>
</dbReference>
<dbReference type="InterPro" id="IPR007419">
    <property type="entry name" value="BFD-like_2Fe2S-bd_dom"/>
</dbReference>
<dbReference type="Gene3D" id="2.102.10.10">
    <property type="entry name" value="Rieske [2Fe-2S] iron-sulphur domain"/>
    <property type="match status" value="1"/>
</dbReference>
<sequence length="1107" mass="122884">MDNVNVNADSSVVVEGDNDITTNRKRLVVVGLGMVALGEDNTNFSHSFFRVELTNPGFIEKVIKLDAKRRQYDIVVIGEEPHPAYNRVSLSSFFEHRNVENLYLNPKEWYTSFEPGSLSYHLNTTVTEIVPEKKLVKTCSGNCISYDTLVLAIGSDAILPTRIPGSDANGVFVYRTISDLERLIEFGSKHQGDVGITIGGGLLGLEAAKGMMDMGAFRSVKVIEMCRWVLARQLDGDAGSLVTEKIRDLGLDVLLRKQVSRINVNDDNNVVGITFADGEIIDCSCICFAVGVRPRDELARTSGVKCAERGGIVINELLETSMPDVFAIGDCASWENMTFGIIAPGIEMADVLSFNLTRTTEQTPKYFNRPDLSTKLKLLGVEVASFGDFFADRDGPKSLPMNLKLPLRQNSTNDAVDDESPSPSVKALTYKDPFGPIYKKYLFTTDGRFLLGGMMIGDTKDYAKLNQMVRSQKPLESQPSEFILGIQKDGAGDVDDLDDDTQICSCHNVLKCDIVENIENGNCKTIGDLKSCTKAGTGCGGCVPIVQSILNKTMNEMGQEVSDHLCSHFPYSRADLYNIIAVKRLKTLEDVMNICGKHPNSLGCEICKPAVGSILASLFNQHVLDANVHSLQDTNDRFLANIQRNGSYSVIPRIPGGEITPDKLMAISQVAKKYNLYCKITGGQRIDMFGARKNDLLDIWGELVSSGLESGHAYAKALRTVKSCVGTTWCRFGVGDSVGMAIRIENRYKGIRSPHKVKAAVSGCVRECAEAQNKDFGLIATEKGYNLFVGGNGGAKPRHAELLAKDVPPEDIISLIDRYLIFYIRTADRLERTARWIEKLPGGIKYLKEVIMDDKLGICADLEKQMEELVGSYFCEWAEALESPERQRFFKQFGNTEEQIENVEIVKERDQQRPANWPQDSATQDFRGHKWETVSWQPVIRANHFGDGPPAISSANVKRGNTQLAVFKIKGKFYATQQMCPHRRAFVLSDGLVGDDDRGKYWVSCPYHKRNFDLNGEQAGRCSSDEGLSIATFPAEEREDGWVYLKLPGVEELDSVLGTEKWRVKKEESQDPFEKVDKRYKGLRGKKIGECGVAVLEREIVLDGIDW</sequence>
<dbReference type="SUPFAM" id="SSF51905">
    <property type="entry name" value="FAD/NAD(P)-binding domain"/>
    <property type="match status" value="1"/>
</dbReference>
<dbReference type="PANTHER" id="PTHR43809">
    <property type="entry name" value="NITRITE REDUCTASE (NADH) LARGE SUBUNIT"/>
    <property type="match status" value="1"/>
</dbReference>
<dbReference type="PANTHER" id="PTHR43809:SF1">
    <property type="entry name" value="NITRITE REDUCTASE (NADH) LARGE SUBUNIT"/>
    <property type="match status" value="1"/>
</dbReference>
<evidence type="ECO:0000256" key="12">
    <source>
        <dbReference type="ARBA" id="ARBA00023002"/>
    </source>
</evidence>
<comment type="pathway">
    <text evidence="4">Nitrogen metabolism; nitrate reduction (assimilation).</text>
</comment>
<dbReference type="GO" id="GO:0042128">
    <property type="term" value="P:nitrate assimilation"/>
    <property type="evidence" value="ECO:0007669"/>
    <property type="project" value="UniProtKB-KW"/>
</dbReference>
<dbReference type="SUPFAM" id="SSF50022">
    <property type="entry name" value="ISP domain"/>
    <property type="match status" value="1"/>
</dbReference>
<comment type="cofactor">
    <cofactor evidence="3">
        <name>FAD</name>
        <dbReference type="ChEBI" id="CHEBI:57692"/>
    </cofactor>
</comment>
<dbReference type="Pfam" id="PF04324">
    <property type="entry name" value="Fer2_BFD"/>
    <property type="match status" value="1"/>
</dbReference>
<comment type="cofactor">
    <cofactor evidence="16">
        <name>[2Fe-2S] cluster</name>
        <dbReference type="ChEBI" id="CHEBI:190135"/>
    </cofactor>
</comment>
<dbReference type="GO" id="GO:0051539">
    <property type="term" value="F:4 iron, 4 sulfur cluster binding"/>
    <property type="evidence" value="ECO:0007669"/>
    <property type="project" value="UniProtKB-KW"/>
</dbReference>
<dbReference type="InterPro" id="IPR006066">
    <property type="entry name" value="NO2/SO3_Rdtase_FeS/sirohaem_BS"/>
</dbReference>
<reference evidence="22" key="1">
    <citation type="submission" date="2021-03" db="EMBL/GenBank/DDBJ databases">
        <title>Comparative genomics and phylogenomic investigation of the class Geoglossomycetes provide insights into ecological specialization and systematics.</title>
        <authorList>
            <person name="Melie T."/>
            <person name="Pirro S."/>
            <person name="Miller A.N."/>
            <person name="Quandt A."/>
        </authorList>
    </citation>
    <scope>NUCLEOTIDE SEQUENCE</scope>
    <source>
        <strain evidence="22">GBOQ0MN5Z8</strain>
    </source>
</reference>
<dbReference type="InterPro" id="IPR006067">
    <property type="entry name" value="NO2/SO3_Rdtase_4Fe4S_dom"/>
</dbReference>
<comment type="similarity">
    <text evidence="5">Belongs to the nitrite and sulfite reductase 4Fe-4S domain family.</text>
</comment>
<evidence type="ECO:0000256" key="4">
    <source>
        <dbReference type="ARBA" id="ARBA00005096"/>
    </source>
</evidence>
<evidence type="ECO:0000256" key="8">
    <source>
        <dbReference type="ARBA" id="ARBA00022630"/>
    </source>
</evidence>
<evidence type="ECO:0000256" key="11">
    <source>
        <dbReference type="ARBA" id="ARBA00022827"/>
    </source>
</evidence>
<dbReference type="InterPro" id="IPR036922">
    <property type="entry name" value="Rieske_2Fe-2S_sf"/>
</dbReference>
<keyword evidence="9" id="KW-0001">2Fe-2S</keyword>
<evidence type="ECO:0000256" key="5">
    <source>
        <dbReference type="ARBA" id="ARBA00010429"/>
    </source>
</evidence>
<keyword evidence="10" id="KW-0479">Metal-binding</keyword>
<dbReference type="CDD" id="cd19944">
    <property type="entry name" value="NirB_Fer2_BFD-like_2"/>
    <property type="match status" value="1"/>
</dbReference>
<comment type="cofactor">
    <cofactor evidence="2">
        <name>[4Fe-4S] cluster</name>
        <dbReference type="ChEBI" id="CHEBI:49883"/>
    </cofactor>
</comment>
<evidence type="ECO:0000256" key="7">
    <source>
        <dbReference type="ARBA" id="ARBA00022617"/>
    </source>
</evidence>
<evidence type="ECO:0000256" key="15">
    <source>
        <dbReference type="ARBA" id="ARBA00023063"/>
    </source>
</evidence>
<evidence type="ECO:0000256" key="1">
    <source>
        <dbReference type="ARBA" id="ARBA00001929"/>
    </source>
</evidence>
<dbReference type="NCBIfam" id="TIGR02378">
    <property type="entry name" value="nirD_assim_sml"/>
    <property type="match status" value="1"/>
</dbReference>
<dbReference type="GO" id="GO:0051537">
    <property type="term" value="F:2 iron, 2 sulfur cluster binding"/>
    <property type="evidence" value="ECO:0007669"/>
    <property type="project" value="UniProtKB-KW"/>
</dbReference>
<dbReference type="EC" id="1.7.1.4" evidence="19"/>
<protein>
    <recommendedName>
        <fullName evidence="20">Nitrite reductase [NAD(P)H]</fullName>
        <ecNumber evidence="19">1.7.1.4</ecNumber>
    </recommendedName>
</protein>
<dbReference type="Proteomes" id="UP000698800">
    <property type="component" value="Unassembled WGS sequence"/>
</dbReference>
<comment type="caution">
    <text evidence="22">The sequence shown here is derived from an EMBL/GenBank/DDBJ whole genome shotgun (WGS) entry which is preliminary data.</text>
</comment>
<dbReference type="GO" id="GO:0015980">
    <property type="term" value="P:energy derivation by oxidation of organic compounds"/>
    <property type="evidence" value="ECO:0007669"/>
    <property type="project" value="UniProtKB-ARBA"/>
</dbReference>
<evidence type="ECO:0000256" key="2">
    <source>
        <dbReference type="ARBA" id="ARBA00001966"/>
    </source>
</evidence>